<dbReference type="EC" id="2.3.1.12" evidence="6"/>
<dbReference type="PROSITE" id="PS50968">
    <property type="entry name" value="BIOTINYL_LIPOYL"/>
    <property type="match status" value="1"/>
</dbReference>
<evidence type="ECO:0000256" key="3">
    <source>
        <dbReference type="ARBA" id="ARBA00022823"/>
    </source>
</evidence>
<dbReference type="PROSITE" id="PS51826">
    <property type="entry name" value="PSBD"/>
    <property type="match status" value="1"/>
</dbReference>
<comment type="catalytic activity">
    <reaction evidence="6">
        <text>N(6)-[(R)-dihydrolipoyl]-L-lysyl-[protein] + acetyl-CoA = N(6)-[(R)-S(8)-acetyldihydrolipoyl]-L-lysyl-[protein] + CoA</text>
        <dbReference type="Rhea" id="RHEA:17017"/>
        <dbReference type="Rhea" id="RHEA-COMP:10475"/>
        <dbReference type="Rhea" id="RHEA-COMP:10478"/>
        <dbReference type="ChEBI" id="CHEBI:57287"/>
        <dbReference type="ChEBI" id="CHEBI:57288"/>
        <dbReference type="ChEBI" id="CHEBI:83100"/>
        <dbReference type="ChEBI" id="CHEBI:83111"/>
        <dbReference type="EC" id="2.3.1.12"/>
    </reaction>
</comment>
<comment type="cofactor">
    <cofactor evidence="6">
        <name>(R)-lipoate</name>
        <dbReference type="ChEBI" id="CHEBI:83088"/>
    </cofactor>
    <text evidence="6">Binds 1 lipoyl cofactor covalently.</text>
</comment>
<feature type="domain" description="Lipoyl-binding" evidence="8">
    <location>
        <begin position="1"/>
        <end position="65"/>
    </location>
</feature>
<dbReference type="AlphaFoldDB" id="A0A3S3RUX1"/>
<dbReference type="GO" id="GO:0006086">
    <property type="term" value="P:pyruvate decarboxylation to acetyl-CoA"/>
    <property type="evidence" value="ECO:0007669"/>
    <property type="project" value="InterPro"/>
</dbReference>
<organism evidence="10 11">
    <name type="scientific">Dinothrombium tinctorium</name>
    <dbReference type="NCBI Taxonomy" id="1965070"/>
    <lineage>
        <taxon>Eukaryota</taxon>
        <taxon>Metazoa</taxon>
        <taxon>Ecdysozoa</taxon>
        <taxon>Arthropoda</taxon>
        <taxon>Chelicerata</taxon>
        <taxon>Arachnida</taxon>
        <taxon>Acari</taxon>
        <taxon>Acariformes</taxon>
        <taxon>Trombidiformes</taxon>
        <taxon>Prostigmata</taxon>
        <taxon>Anystina</taxon>
        <taxon>Parasitengona</taxon>
        <taxon>Trombidioidea</taxon>
        <taxon>Trombidiidae</taxon>
        <taxon>Dinothrombium</taxon>
    </lineage>
</organism>
<evidence type="ECO:0000313" key="11">
    <source>
        <dbReference type="Proteomes" id="UP000285301"/>
    </source>
</evidence>
<dbReference type="OrthoDB" id="537444at2759"/>
<dbReference type="SUPFAM" id="SSF51230">
    <property type="entry name" value="Single hybrid motif"/>
    <property type="match status" value="1"/>
</dbReference>
<dbReference type="Pfam" id="PF00198">
    <property type="entry name" value="2-oxoacid_dh"/>
    <property type="match status" value="1"/>
</dbReference>
<reference evidence="10 11" key="1">
    <citation type="journal article" date="2018" name="Gigascience">
        <title>Genomes of trombidid mites reveal novel predicted allergens and laterally-transferred genes associated with secondary metabolism.</title>
        <authorList>
            <person name="Dong X."/>
            <person name="Chaisiri K."/>
            <person name="Xia D."/>
            <person name="Armstrong S.D."/>
            <person name="Fang Y."/>
            <person name="Donnelly M.J."/>
            <person name="Kadowaki T."/>
            <person name="McGarry J.W."/>
            <person name="Darby A.C."/>
            <person name="Makepeace B.L."/>
        </authorList>
    </citation>
    <scope>NUCLEOTIDE SEQUENCE [LARGE SCALE GENOMIC DNA]</scope>
    <source>
        <strain evidence="10">UoL-WK</strain>
    </source>
</reference>
<evidence type="ECO:0000259" key="9">
    <source>
        <dbReference type="PROSITE" id="PS51826"/>
    </source>
</evidence>
<dbReference type="FunFam" id="2.40.50.100:FF:000010">
    <property type="entry name" value="Acetyltransferase component of pyruvate dehydrogenase complex"/>
    <property type="match status" value="1"/>
</dbReference>
<feature type="domain" description="Peripheral subunit-binding (PSBD)" evidence="9">
    <location>
        <begin position="130"/>
        <end position="169"/>
    </location>
</feature>
<dbReference type="PANTHER" id="PTHR23151">
    <property type="entry name" value="DIHYDROLIPOAMIDE ACETYL/SUCCINYL-TRANSFERASE-RELATED"/>
    <property type="match status" value="1"/>
</dbReference>
<dbReference type="NCBIfam" id="TIGR01349">
    <property type="entry name" value="PDHac_trf_mito"/>
    <property type="match status" value="1"/>
</dbReference>
<dbReference type="InterPro" id="IPR000089">
    <property type="entry name" value="Biotin_lipoyl"/>
</dbReference>
<dbReference type="FunFam" id="3.30.559.10:FF:000003">
    <property type="entry name" value="Acetyltransferase component of pyruvate dehydrogenase complex"/>
    <property type="match status" value="1"/>
</dbReference>
<feature type="compositionally biased region" description="Basic and acidic residues" evidence="7">
    <location>
        <begin position="83"/>
        <end position="95"/>
    </location>
</feature>
<evidence type="ECO:0000256" key="5">
    <source>
        <dbReference type="ARBA" id="ARBA00023315"/>
    </source>
</evidence>
<dbReference type="EMBL" id="NCKU01004152">
    <property type="protein sequence ID" value="RWS06379.1"/>
    <property type="molecule type" value="Genomic_DNA"/>
</dbReference>
<evidence type="ECO:0000313" key="10">
    <source>
        <dbReference type="EMBL" id="RWS06379.1"/>
    </source>
</evidence>
<gene>
    <name evidence="10" type="ORF">B4U79_14873</name>
</gene>
<keyword evidence="2 6" id="KW-0808">Transferase</keyword>
<dbReference type="SUPFAM" id="SSF47005">
    <property type="entry name" value="Peripheral subunit-binding domain of 2-oxo acid dehydrogenase complex"/>
    <property type="match status" value="1"/>
</dbReference>
<feature type="region of interest" description="Disordered" evidence="7">
    <location>
        <begin position="83"/>
        <end position="123"/>
    </location>
</feature>
<evidence type="ECO:0000256" key="6">
    <source>
        <dbReference type="RuleBase" id="RU361137"/>
    </source>
</evidence>
<dbReference type="Pfam" id="PF02817">
    <property type="entry name" value="E3_binding"/>
    <property type="match status" value="1"/>
</dbReference>
<comment type="function">
    <text evidence="6">The pyruvate dehydrogenase complex catalyzes the overall conversion of pyruvate to acetyl-CoA and CO(2).</text>
</comment>
<evidence type="ECO:0000256" key="2">
    <source>
        <dbReference type="ARBA" id="ARBA00022679"/>
    </source>
</evidence>
<evidence type="ECO:0000256" key="4">
    <source>
        <dbReference type="ARBA" id="ARBA00022946"/>
    </source>
</evidence>
<dbReference type="Gene3D" id="4.10.320.10">
    <property type="entry name" value="E3-binding domain"/>
    <property type="match status" value="1"/>
</dbReference>
<dbReference type="InterPro" id="IPR001078">
    <property type="entry name" value="2-oxoacid_DH_actylTfrase"/>
</dbReference>
<accession>A0A3S3RUX1</accession>
<dbReference type="GO" id="GO:0004742">
    <property type="term" value="F:dihydrolipoyllysine-residue acetyltransferase activity"/>
    <property type="evidence" value="ECO:0007669"/>
    <property type="project" value="UniProtKB-UniRule"/>
</dbReference>
<keyword evidence="3 6" id="KW-0450">Lipoyl</keyword>
<dbReference type="CDD" id="cd06849">
    <property type="entry name" value="lipoyl_domain"/>
    <property type="match status" value="1"/>
</dbReference>
<dbReference type="InterPro" id="IPR011053">
    <property type="entry name" value="Single_hybrid_motif"/>
</dbReference>
<dbReference type="Gene3D" id="2.40.50.100">
    <property type="match status" value="1"/>
</dbReference>
<dbReference type="GO" id="GO:0005739">
    <property type="term" value="C:mitochondrion"/>
    <property type="evidence" value="ECO:0007669"/>
    <property type="project" value="UniProtKB-SubCell"/>
</dbReference>
<dbReference type="Proteomes" id="UP000285301">
    <property type="component" value="Unassembled WGS sequence"/>
</dbReference>
<dbReference type="STRING" id="1965070.A0A3S3RUX1"/>
<dbReference type="InterPro" id="IPR023213">
    <property type="entry name" value="CAT-like_dom_sf"/>
</dbReference>
<comment type="subcellular location">
    <subcellularLocation>
        <location evidence="6">Mitochondrion</location>
    </subcellularLocation>
</comment>
<comment type="caution">
    <text evidence="10">The sequence shown here is derived from an EMBL/GenBank/DDBJ whole genome shotgun (WGS) entry which is preliminary data.</text>
</comment>
<evidence type="ECO:0000256" key="7">
    <source>
        <dbReference type="SAM" id="MobiDB-lite"/>
    </source>
</evidence>
<dbReference type="InterPro" id="IPR006257">
    <property type="entry name" value="LAT1"/>
</dbReference>
<keyword evidence="4" id="KW-0809">Transit peptide</keyword>
<dbReference type="Gene3D" id="3.30.559.10">
    <property type="entry name" value="Chloramphenicol acetyltransferase-like domain"/>
    <property type="match status" value="1"/>
</dbReference>
<feature type="compositionally biased region" description="Low complexity" evidence="7">
    <location>
        <begin position="107"/>
        <end position="122"/>
    </location>
</feature>
<proteinExistence type="inferred from homology"/>
<dbReference type="InterPro" id="IPR045257">
    <property type="entry name" value="E2/Pdx1"/>
</dbReference>
<dbReference type="InterPro" id="IPR004167">
    <property type="entry name" value="PSBD"/>
</dbReference>
<dbReference type="Pfam" id="PF00364">
    <property type="entry name" value="Biotin_lipoyl"/>
    <property type="match status" value="1"/>
</dbReference>
<dbReference type="PANTHER" id="PTHR23151:SF90">
    <property type="entry name" value="DIHYDROLIPOYLLYSINE-RESIDUE ACETYLTRANSFERASE COMPONENT OF PYRUVATE DEHYDROGENASE COMPLEX, MITOCHONDRIAL-RELATED"/>
    <property type="match status" value="1"/>
</dbReference>
<keyword evidence="11" id="KW-1185">Reference proteome</keyword>
<comment type="similarity">
    <text evidence="1 6">Belongs to the 2-oxoacid dehydrogenase family.</text>
</comment>
<evidence type="ECO:0000256" key="1">
    <source>
        <dbReference type="ARBA" id="ARBA00007317"/>
    </source>
</evidence>
<keyword evidence="5 6" id="KW-0012">Acyltransferase</keyword>
<name>A0A3S3RUX1_9ACAR</name>
<evidence type="ECO:0000259" key="8">
    <source>
        <dbReference type="PROSITE" id="PS50968"/>
    </source>
</evidence>
<dbReference type="PROSITE" id="PS00189">
    <property type="entry name" value="LIPOYL"/>
    <property type="match status" value="1"/>
</dbReference>
<protein>
    <recommendedName>
        <fullName evidence="6">Acetyltransferase component of pyruvate dehydrogenase complex</fullName>
        <ecNumber evidence="6">2.3.1.12</ecNumber>
    </recommendedName>
</protein>
<dbReference type="GO" id="GO:0045254">
    <property type="term" value="C:pyruvate dehydrogenase complex"/>
    <property type="evidence" value="ECO:0007669"/>
    <property type="project" value="UniProtKB-UniRule"/>
</dbReference>
<dbReference type="InterPro" id="IPR003016">
    <property type="entry name" value="2-oxoA_DH_lipoyl-BS"/>
</dbReference>
<dbReference type="InterPro" id="IPR036625">
    <property type="entry name" value="E3-bd_dom_sf"/>
</dbReference>
<dbReference type="SUPFAM" id="SSF52777">
    <property type="entry name" value="CoA-dependent acyltransferases"/>
    <property type="match status" value="1"/>
</dbReference>
<sequence length="408" mass="43811">MEMGTLVSWEKKEGDKLNEGDLLAEIETDKATMGFETPEEGYLAKILVPAGTKDIPIGKLLCIIVENAEDIAAFKDYKDISEPVKEKPKPKEAKTEAMPSPSPSAPAAPSTISPASATRPATQPVGGRLFASPLAKKLASEKGLDLSALTGAGSGPSGRIVARDVLSAEAAGTVFAAGASYVDIPLTGMRQTIAKRLLESKQTIPHYYLTVDLVVDELLKLRSELNNMLSSENIKLSVNDFIIKAAAMACRHVPEANSSWQGTFIRQFHNVDVSVAVSTDAGLITPIVFNAESRGIKEISQEVKKLAAKAREGKLQPQEFQGGTFTISNLGMFGIKSFAAVINPPQACILAIGSTERRIVPDENEPYKVANVMTVTLSCDHRVVDGAVGAKWLQVFKKMVEQPFTMVL</sequence>